<organism evidence="2 3">
    <name type="scientific">Candidatus Nanohalobium constans</name>
    <dbReference type="NCBI Taxonomy" id="2565781"/>
    <lineage>
        <taxon>Archaea</taxon>
        <taxon>Candidatus Nanohalarchaeota</taxon>
        <taxon>Candidatus Nanohalobia</taxon>
        <taxon>Candidatus Nanohalobiales</taxon>
        <taxon>Candidatus Nanohalobiaceae</taxon>
        <taxon>Candidatus Nanohalobium</taxon>
    </lineage>
</organism>
<evidence type="ECO:0000313" key="2">
    <source>
        <dbReference type="EMBL" id="QGA81047.1"/>
    </source>
</evidence>
<evidence type="ECO:0000259" key="1">
    <source>
        <dbReference type="SMART" id="SM00966"/>
    </source>
</evidence>
<dbReference type="RefSeq" id="WP_153550794.1">
    <property type="nucleotide sequence ID" value="NZ_CP040089.1"/>
</dbReference>
<protein>
    <submittedName>
        <fullName evidence="2">AbrB/MazE/SpoVT family DNA-binding domain-containing protein</fullName>
    </submittedName>
</protein>
<dbReference type="InterPro" id="IPR037914">
    <property type="entry name" value="SpoVT-AbrB_sf"/>
</dbReference>
<dbReference type="EMBL" id="CP040089">
    <property type="protein sequence ID" value="QGA81047.1"/>
    <property type="molecule type" value="Genomic_DNA"/>
</dbReference>
<gene>
    <name evidence="2" type="ORF">LC1Nh_1181</name>
</gene>
<evidence type="ECO:0000313" key="3">
    <source>
        <dbReference type="Proteomes" id="UP000377803"/>
    </source>
</evidence>
<feature type="domain" description="SpoVT-AbrB" evidence="1">
    <location>
        <begin position="2"/>
        <end position="43"/>
    </location>
</feature>
<dbReference type="OrthoDB" id="28233at2157"/>
<reference evidence="3" key="1">
    <citation type="submission" date="2019-05" db="EMBL/GenBank/DDBJ databases">
        <title>Candidatus Nanohalobium constans, a novel model system to study the DPANN nano-sized archaea: genomic and physiological characterization of a nanoarchaeon co-cultured with its chitinotrophic host.</title>
        <authorList>
            <person name="La Cono V."/>
            <person name="Arcadi E."/>
            <person name="Crisafi F."/>
            <person name="Denaro R."/>
            <person name="La Spada G."/>
            <person name="Messina E."/>
            <person name="Smedile F."/>
            <person name="Toshchakov S.V."/>
            <person name="Shevchenko M.A."/>
            <person name="Golyshin P.N."/>
            <person name="Golyshina O.V."/>
            <person name="Ferrer M."/>
            <person name="Rohde M."/>
            <person name="Mushegian A."/>
            <person name="Sorokin D.Y."/>
            <person name="Giuliano L."/>
            <person name="Yakimov M.M."/>
        </authorList>
    </citation>
    <scope>NUCLEOTIDE SEQUENCE [LARGE SCALE GENOMIC DNA]</scope>
    <source>
        <strain evidence="3">LC1Nh</strain>
    </source>
</reference>
<dbReference type="SMART" id="SM00966">
    <property type="entry name" value="SpoVT_AbrB"/>
    <property type="match status" value="1"/>
</dbReference>
<proteinExistence type="predicted"/>
<dbReference type="GeneID" id="42365579"/>
<keyword evidence="3" id="KW-1185">Reference proteome</keyword>
<dbReference type="SUPFAM" id="SSF89447">
    <property type="entry name" value="AbrB/MazE/MraZ-like"/>
    <property type="match status" value="1"/>
</dbReference>
<dbReference type="GO" id="GO:0003677">
    <property type="term" value="F:DNA binding"/>
    <property type="evidence" value="ECO:0007669"/>
    <property type="project" value="UniProtKB-KW"/>
</dbReference>
<accession>A0A5Q0UHD9</accession>
<dbReference type="NCBIfam" id="TIGR01439">
    <property type="entry name" value="lp_hng_hel_AbrB"/>
    <property type="match status" value="1"/>
</dbReference>
<dbReference type="Proteomes" id="UP000377803">
    <property type="component" value="Chromosome"/>
</dbReference>
<dbReference type="InterPro" id="IPR007159">
    <property type="entry name" value="SpoVT-AbrB_dom"/>
</dbReference>
<name>A0A5Q0UHD9_9ARCH</name>
<sequence>MTTTADNGRVYIPKEMREKFGEKFHIIDRGDKIMLVPVSDDPLEALREEFEGTDKSVEELKKGALETAMEEAGR</sequence>
<keyword evidence="2" id="KW-0238">DNA-binding</keyword>
<dbReference type="KEGG" id="ncon:LC1Nh_1181"/>
<dbReference type="AlphaFoldDB" id="A0A5Q0UHD9"/>